<dbReference type="GO" id="GO:0005524">
    <property type="term" value="F:ATP binding"/>
    <property type="evidence" value="ECO:0007669"/>
    <property type="project" value="UniProtKB-KW"/>
</dbReference>
<dbReference type="GO" id="GO:0070154">
    <property type="term" value="P:mitochondrial lysyl-tRNA aminoacylation"/>
    <property type="evidence" value="ECO:0007669"/>
    <property type="project" value="TreeGrafter"/>
</dbReference>
<evidence type="ECO:0000256" key="5">
    <source>
        <dbReference type="ARBA" id="ARBA00030563"/>
    </source>
</evidence>
<keyword evidence="1" id="KW-0436">Ligase</keyword>
<feature type="compositionally biased region" description="Basic and acidic residues" evidence="6">
    <location>
        <begin position="646"/>
        <end position="673"/>
    </location>
</feature>
<evidence type="ECO:0000256" key="3">
    <source>
        <dbReference type="ARBA" id="ARBA00022840"/>
    </source>
</evidence>
<dbReference type="Pfam" id="PF00152">
    <property type="entry name" value="tRNA-synt_2"/>
    <property type="match status" value="2"/>
</dbReference>
<keyword evidence="4" id="KW-0030">Aminoacyl-tRNA synthetase</keyword>
<feature type="region of interest" description="Disordered" evidence="6">
    <location>
        <begin position="492"/>
        <end position="538"/>
    </location>
</feature>
<feature type="region of interest" description="Disordered" evidence="6">
    <location>
        <begin position="644"/>
        <end position="721"/>
    </location>
</feature>
<evidence type="ECO:0000256" key="6">
    <source>
        <dbReference type="SAM" id="MobiDB-lite"/>
    </source>
</evidence>
<dbReference type="PANTHER" id="PTHR42918">
    <property type="entry name" value="LYSYL-TRNA SYNTHETASE"/>
    <property type="match status" value="1"/>
</dbReference>
<evidence type="ECO:0000313" key="8">
    <source>
        <dbReference type="EMBL" id="KAF4510208.1"/>
    </source>
</evidence>
<protein>
    <recommendedName>
        <fullName evidence="5">Lysyl-tRNA synthetase</fullName>
    </recommendedName>
</protein>
<dbReference type="Gene3D" id="2.40.50.140">
    <property type="entry name" value="Nucleic acid-binding proteins"/>
    <property type="match status" value="1"/>
</dbReference>
<dbReference type="InterPro" id="IPR045864">
    <property type="entry name" value="aa-tRNA-synth_II/BPL/LPL"/>
</dbReference>
<proteinExistence type="predicted"/>
<dbReference type="GO" id="GO:0000049">
    <property type="term" value="F:tRNA binding"/>
    <property type="evidence" value="ECO:0007669"/>
    <property type="project" value="TreeGrafter"/>
</dbReference>
<feature type="compositionally biased region" description="Basic and acidic residues" evidence="6">
    <location>
        <begin position="41"/>
        <end position="51"/>
    </location>
</feature>
<feature type="region of interest" description="Disordered" evidence="6">
    <location>
        <begin position="1"/>
        <end position="68"/>
    </location>
</feature>
<dbReference type="EMBL" id="JAAVMX010000003">
    <property type="protein sequence ID" value="KAF4510208.1"/>
    <property type="molecule type" value="Genomic_DNA"/>
</dbReference>
<sequence>MPEPAVHKTSGAQLAAEGRPGWHAGSSPGHCSLGRPSQKVEQQRQRELQEDRESEDPFCPDPYPRLTSDGRKSVVQFLEDFDSGPSNKEVVIMGRVRSKRVAGSALIFLDIVNEFQKVQIMINKKKCVPARLARNRKFTVLKHLIQVGDHISVIGVATRTEAGEPTLEARELPELLAPSMEQIPDKLTNPKSRIKERHVDMLVNREVVDVLRLRSEITKYMRDHLHSKRFLEFQTPILAGNAGGAVARPFVTRSSANLRNRALALRVAPELWLKRLVVGGVDRVFEIGPAFRNEGVDATHNPEFTMCEFYSAYTNLADLIAETEELLHGLARRCQELIATQLTSLPPVDLSRFVRPFRQVELVPALEACMGLRLPKLSGEDALPEMLAMLRLGGIEVPGEVPSTLPKLLDRLTAQFLETMSFKEPIFITNHPACMSPLAKSFVCPNTLQLVSARAELFVGGRELANMYEEENNPEEQRRKLLAHRRLVNRPDGNIGLEEEAPVESPRAVGDAPAREGDEAEEGEAPKEGDEAAQPVDEWDANPLDETYIKALDYALPPTGGWGCGVERLVMLFSGASRISDCLSFGTLRNVVSLSADDKADDKAAVQKAEKAAVQKAEKAAVQKADDKAADKAAVQKAEMAAVQNADEKADDKADDKAAAQKAEKAAVQKADGKVAVQNADEKADDQADEKAAVQKADEKAAVQNVDEKADDKADDKAAVQNADEKAAAAYKQTTAS</sequence>
<keyword evidence="2" id="KW-0547">Nucleotide-binding</keyword>
<accession>A0A8H4PTU0</accession>
<evidence type="ECO:0000313" key="9">
    <source>
        <dbReference type="Proteomes" id="UP000557566"/>
    </source>
</evidence>
<dbReference type="Proteomes" id="UP000557566">
    <property type="component" value="Unassembled WGS sequence"/>
</dbReference>
<dbReference type="InterPro" id="IPR012340">
    <property type="entry name" value="NA-bd_OB-fold"/>
</dbReference>
<evidence type="ECO:0000259" key="7">
    <source>
        <dbReference type="PROSITE" id="PS50862"/>
    </source>
</evidence>
<feature type="compositionally biased region" description="Basic and acidic residues" evidence="6">
    <location>
        <begin position="680"/>
        <end position="721"/>
    </location>
</feature>
<dbReference type="InterPro" id="IPR018149">
    <property type="entry name" value="Lys-tRNA-synth_II_C"/>
</dbReference>
<comment type="caution">
    <text evidence="8">The sequence shown here is derived from an EMBL/GenBank/DDBJ whole genome shotgun (WGS) entry which is preliminary data.</text>
</comment>
<dbReference type="PANTHER" id="PTHR42918:SF5">
    <property type="entry name" value="LYSINE--TRNA LIGASE, MITOCHONDRIAL"/>
    <property type="match status" value="1"/>
</dbReference>
<gene>
    <name evidence="8" type="ORF">G6O67_002116</name>
</gene>
<evidence type="ECO:0000256" key="4">
    <source>
        <dbReference type="ARBA" id="ARBA00023146"/>
    </source>
</evidence>
<evidence type="ECO:0000256" key="1">
    <source>
        <dbReference type="ARBA" id="ARBA00022598"/>
    </source>
</evidence>
<dbReference type="SUPFAM" id="SSF55681">
    <property type="entry name" value="Class II aaRS and biotin synthetases"/>
    <property type="match status" value="1"/>
</dbReference>
<dbReference type="OrthoDB" id="21243at2759"/>
<dbReference type="GO" id="GO:0004824">
    <property type="term" value="F:lysine-tRNA ligase activity"/>
    <property type="evidence" value="ECO:0007669"/>
    <property type="project" value="InterPro"/>
</dbReference>
<dbReference type="Gene3D" id="3.30.930.10">
    <property type="entry name" value="Bira Bifunctional Protein, Domain 2"/>
    <property type="match status" value="1"/>
</dbReference>
<dbReference type="InterPro" id="IPR004365">
    <property type="entry name" value="NA-bd_OB_tRNA"/>
</dbReference>
<keyword evidence="3" id="KW-0067">ATP-binding</keyword>
<name>A0A8H4PTU0_9HYPO</name>
<dbReference type="InterPro" id="IPR004364">
    <property type="entry name" value="Aa-tRNA-synt_II"/>
</dbReference>
<keyword evidence="9" id="KW-1185">Reference proteome</keyword>
<dbReference type="AlphaFoldDB" id="A0A8H4PTU0"/>
<dbReference type="InterPro" id="IPR006195">
    <property type="entry name" value="aa-tRNA-synth_II"/>
</dbReference>
<dbReference type="Pfam" id="PF01336">
    <property type="entry name" value="tRNA_anti-codon"/>
    <property type="match status" value="1"/>
</dbReference>
<dbReference type="GO" id="GO:0005739">
    <property type="term" value="C:mitochondrion"/>
    <property type="evidence" value="ECO:0007669"/>
    <property type="project" value="TreeGrafter"/>
</dbReference>
<dbReference type="PROSITE" id="PS50862">
    <property type="entry name" value="AA_TRNA_LIGASE_II"/>
    <property type="match status" value="1"/>
</dbReference>
<feature type="domain" description="Aminoacyl-transfer RNA synthetases class-II family profile" evidence="7">
    <location>
        <begin position="211"/>
        <end position="573"/>
    </location>
</feature>
<organism evidence="8 9">
    <name type="scientific">Ophiocordyceps sinensis</name>
    <dbReference type="NCBI Taxonomy" id="72228"/>
    <lineage>
        <taxon>Eukaryota</taxon>
        <taxon>Fungi</taxon>
        <taxon>Dikarya</taxon>
        <taxon>Ascomycota</taxon>
        <taxon>Pezizomycotina</taxon>
        <taxon>Sordariomycetes</taxon>
        <taxon>Hypocreomycetidae</taxon>
        <taxon>Hypocreales</taxon>
        <taxon>Ophiocordycipitaceae</taxon>
        <taxon>Ophiocordyceps</taxon>
    </lineage>
</organism>
<reference evidence="8 9" key="1">
    <citation type="journal article" date="2020" name="Genome Biol. Evol.">
        <title>A new high-quality draft genome assembly of the Chinese cordyceps Ophiocordyceps sinensis.</title>
        <authorList>
            <person name="Shu R."/>
            <person name="Zhang J."/>
            <person name="Meng Q."/>
            <person name="Zhang H."/>
            <person name="Zhou G."/>
            <person name="Li M."/>
            <person name="Wu P."/>
            <person name="Zhao Y."/>
            <person name="Chen C."/>
            <person name="Qin Q."/>
        </authorList>
    </citation>
    <scope>NUCLEOTIDE SEQUENCE [LARGE SCALE GENOMIC DNA]</scope>
    <source>
        <strain evidence="8 9">IOZ07</strain>
    </source>
</reference>
<evidence type="ECO:0000256" key="2">
    <source>
        <dbReference type="ARBA" id="ARBA00022741"/>
    </source>
</evidence>
<dbReference type="CDD" id="cd04322">
    <property type="entry name" value="LysRS_N"/>
    <property type="match status" value="1"/>
</dbReference>
<dbReference type="SUPFAM" id="SSF50249">
    <property type="entry name" value="Nucleic acid-binding proteins"/>
    <property type="match status" value="1"/>
</dbReference>
<dbReference type="PRINTS" id="PR00982">
    <property type="entry name" value="TRNASYNTHLYS"/>
</dbReference>
<dbReference type="InterPro" id="IPR044136">
    <property type="entry name" value="Lys-tRNA-ligase_II_N"/>
</dbReference>